<keyword evidence="2" id="KW-0479">Metal-binding</keyword>
<keyword evidence="6" id="KW-1185">Reference proteome</keyword>
<dbReference type="InterPro" id="IPR052355">
    <property type="entry name" value="CENP-V-like"/>
</dbReference>
<dbReference type="Gene3D" id="2.170.150.70">
    <property type="match status" value="1"/>
</dbReference>
<dbReference type="PANTHER" id="PTHR28620:SF1">
    <property type="entry name" value="CENP-V_GFA DOMAIN-CONTAINING PROTEIN"/>
    <property type="match status" value="1"/>
</dbReference>
<gene>
    <name evidence="5" type="ORF">N4264_11110</name>
</gene>
<protein>
    <submittedName>
        <fullName evidence="5">Aldehyde-activating protein</fullName>
    </submittedName>
</protein>
<dbReference type="SUPFAM" id="SSF51316">
    <property type="entry name" value="Mss4-like"/>
    <property type="match status" value="1"/>
</dbReference>
<dbReference type="InterPro" id="IPR011057">
    <property type="entry name" value="Mss4-like_sf"/>
</dbReference>
<dbReference type="InterPro" id="IPR006913">
    <property type="entry name" value="CENP-V/GFA"/>
</dbReference>
<name>A0ABY6BK49_9GAMM</name>
<dbReference type="PROSITE" id="PS51891">
    <property type="entry name" value="CENP_V_GFA"/>
    <property type="match status" value="1"/>
</dbReference>
<reference evidence="5" key="1">
    <citation type="submission" date="2022-09" db="EMBL/GenBank/DDBJ databases">
        <title>Tahibacter sp. nov., isolated from a fresh water.</title>
        <authorList>
            <person name="Baek J.H."/>
            <person name="Lee J.K."/>
            <person name="Kim J.M."/>
            <person name="Jeon C.O."/>
        </authorList>
    </citation>
    <scope>NUCLEOTIDE SEQUENCE</scope>
    <source>
        <strain evidence="5">W38</strain>
    </source>
</reference>
<evidence type="ECO:0000256" key="1">
    <source>
        <dbReference type="ARBA" id="ARBA00005495"/>
    </source>
</evidence>
<dbReference type="EMBL" id="CP104694">
    <property type="protein sequence ID" value="UXI70149.1"/>
    <property type="molecule type" value="Genomic_DNA"/>
</dbReference>
<evidence type="ECO:0000256" key="2">
    <source>
        <dbReference type="ARBA" id="ARBA00022723"/>
    </source>
</evidence>
<evidence type="ECO:0000313" key="5">
    <source>
        <dbReference type="EMBL" id="UXI70149.1"/>
    </source>
</evidence>
<comment type="similarity">
    <text evidence="1">Belongs to the Gfa family.</text>
</comment>
<accession>A0ABY6BK49</accession>
<dbReference type="Proteomes" id="UP001064632">
    <property type="component" value="Chromosome"/>
</dbReference>
<evidence type="ECO:0000256" key="3">
    <source>
        <dbReference type="ARBA" id="ARBA00022833"/>
    </source>
</evidence>
<dbReference type="Pfam" id="PF04828">
    <property type="entry name" value="GFA"/>
    <property type="match status" value="1"/>
</dbReference>
<evidence type="ECO:0000313" key="6">
    <source>
        <dbReference type="Proteomes" id="UP001064632"/>
    </source>
</evidence>
<dbReference type="PANTHER" id="PTHR28620">
    <property type="entry name" value="CENTROMERE PROTEIN V"/>
    <property type="match status" value="1"/>
</dbReference>
<organism evidence="5 6">
    <name type="scientific">Tahibacter amnicola</name>
    <dbReference type="NCBI Taxonomy" id="2976241"/>
    <lineage>
        <taxon>Bacteria</taxon>
        <taxon>Pseudomonadati</taxon>
        <taxon>Pseudomonadota</taxon>
        <taxon>Gammaproteobacteria</taxon>
        <taxon>Lysobacterales</taxon>
        <taxon>Rhodanobacteraceae</taxon>
        <taxon>Tahibacter</taxon>
    </lineage>
</organism>
<feature type="domain" description="CENP-V/GFA" evidence="4">
    <location>
        <begin position="4"/>
        <end position="109"/>
    </location>
</feature>
<dbReference type="RefSeq" id="WP_261697100.1">
    <property type="nucleotide sequence ID" value="NZ_CP104694.1"/>
</dbReference>
<sequence length="157" mass="17477">MIRLNGGCHCGAIHTQVTLSAAPETYAPRACDCDFCTRHGAAWLSDPQGRCAFLIDSTDYLSRYRQGSQSAEFLLCARCGALVAVSYRDGNTLFAAVNRRAIDTRHAFEGEVTVSPQQLTPSAKTTRWREVWFRGVQLRILRDAPHDHTPPLKLLKT</sequence>
<keyword evidence="3" id="KW-0862">Zinc</keyword>
<proteinExistence type="inferred from homology"/>
<evidence type="ECO:0000259" key="4">
    <source>
        <dbReference type="PROSITE" id="PS51891"/>
    </source>
</evidence>